<keyword evidence="2" id="KW-1185">Reference proteome</keyword>
<name>A0A0C2MPW9_THEKT</name>
<protein>
    <submittedName>
        <fullName evidence="1">Uncharacterized protein</fullName>
    </submittedName>
</protein>
<proteinExistence type="predicted"/>
<dbReference type="AlphaFoldDB" id="A0A0C2MPW9"/>
<accession>A0A0C2MPW9</accession>
<dbReference type="Proteomes" id="UP000031668">
    <property type="component" value="Unassembled WGS sequence"/>
</dbReference>
<evidence type="ECO:0000313" key="1">
    <source>
        <dbReference type="EMBL" id="KII69301.1"/>
    </source>
</evidence>
<gene>
    <name evidence="1" type="ORF">RF11_13789</name>
</gene>
<organism evidence="1 2">
    <name type="scientific">Thelohanellus kitauei</name>
    <name type="common">Myxosporean</name>
    <dbReference type="NCBI Taxonomy" id="669202"/>
    <lineage>
        <taxon>Eukaryota</taxon>
        <taxon>Metazoa</taxon>
        <taxon>Cnidaria</taxon>
        <taxon>Myxozoa</taxon>
        <taxon>Myxosporea</taxon>
        <taxon>Bivalvulida</taxon>
        <taxon>Platysporina</taxon>
        <taxon>Myxobolidae</taxon>
        <taxon>Thelohanellus</taxon>
    </lineage>
</organism>
<sequence>MSAYLPYYLVSDLVNHLQNTENFEDNIQKLLLEINKADIVSNELTAKKLVASHFICELLNNRASEYVGKFSNWASVCLDCLVEAPHEFSDLIQPAQTSLTLILSNPDFSICEGVSAKISEIFDEILANPSLLLVVHYRKIIYTFARFLPQFVLKYKTQLQTVFFGLFNEMSDYKLLFELVDCFVSVSMVMAPTNCRESHVVFKVNREGSSGWEAVWDVHLEELIDVYGEISDDCDQDRIHRSNVNLAILCSLLRSFQDVGFVEISLSKCKSLFLAILNIISRRKKVETSIFKKHFFNIILLFVDVFTKVLKSHVFFILDKILYIVHYLLEYGFLVKDYLLTSNSLKVLEDIYGTDISMDKKQARMLWYRSRTFIEECTTSLERTNSLYNNVSLLVMKAKSLTALDFLGERVPFLTNIIKILSQTMSDSELIQQQILVFTSLSCNLIEFTNICEQLTVLIPEHRQILKRVGSIISTFLNDVLARDILWEHCPDLPIVQIVSFFESYPHRYGTISSLKSLKGIFDFNISLSCLENEVPMQRHTTEGVEDSNVDEAKNNSIDQDIQMSETKKEITHMTQEAIQIVELQSHSSSSQTGSENETLQPLAQDLIQLFKY</sequence>
<dbReference type="EMBL" id="JWZT01002471">
    <property type="protein sequence ID" value="KII69301.1"/>
    <property type="molecule type" value="Genomic_DNA"/>
</dbReference>
<comment type="caution">
    <text evidence="1">The sequence shown here is derived from an EMBL/GenBank/DDBJ whole genome shotgun (WGS) entry which is preliminary data.</text>
</comment>
<evidence type="ECO:0000313" key="2">
    <source>
        <dbReference type="Proteomes" id="UP000031668"/>
    </source>
</evidence>
<reference evidence="1 2" key="1">
    <citation type="journal article" date="2014" name="Genome Biol. Evol.">
        <title>The genome of the myxosporean Thelohanellus kitauei shows adaptations to nutrient acquisition within its fish host.</title>
        <authorList>
            <person name="Yang Y."/>
            <person name="Xiong J."/>
            <person name="Zhou Z."/>
            <person name="Huo F."/>
            <person name="Miao W."/>
            <person name="Ran C."/>
            <person name="Liu Y."/>
            <person name="Zhang J."/>
            <person name="Feng J."/>
            <person name="Wang M."/>
            <person name="Wang M."/>
            <person name="Wang L."/>
            <person name="Yao B."/>
        </authorList>
    </citation>
    <scope>NUCLEOTIDE SEQUENCE [LARGE SCALE GENOMIC DNA]</scope>
    <source>
        <strain evidence="1">Wuqing</strain>
    </source>
</reference>